<sequence length="60" mass="6981">MPRGKEFLASCCEFDNRLQAKCVALIFKLFVLWYLYKLTTCGKPQNLMACWVEIVLFSAE</sequence>
<dbReference type="EMBL" id="CP015164">
    <property type="protein sequence ID" value="AOW46559.1"/>
    <property type="molecule type" value="Genomic_DNA"/>
</dbReference>
<accession>A0A1D8QW57</accession>
<name>A0A1D8QW57_9PROT</name>
<evidence type="ECO:0000313" key="2">
    <source>
        <dbReference type="Proteomes" id="UP000175973"/>
    </source>
</evidence>
<protein>
    <submittedName>
        <fullName evidence="1">Uncharacterized protein</fullName>
    </submittedName>
</protein>
<organism evidence="1 2">
    <name type="scientific">Acetobacter ascendens</name>
    <dbReference type="NCBI Taxonomy" id="481146"/>
    <lineage>
        <taxon>Bacteria</taxon>
        <taxon>Pseudomonadati</taxon>
        <taxon>Pseudomonadota</taxon>
        <taxon>Alphaproteobacteria</taxon>
        <taxon>Acetobacterales</taxon>
        <taxon>Acetobacteraceae</taxon>
        <taxon>Acetobacter</taxon>
    </lineage>
</organism>
<dbReference type="KEGG" id="aasc:A4S02_06995"/>
<keyword evidence="2" id="KW-1185">Reference proteome</keyword>
<evidence type="ECO:0000313" key="1">
    <source>
        <dbReference type="EMBL" id="AOW46559.1"/>
    </source>
</evidence>
<dbReference type="Proteomes" id="UP000175973">
    <property type="component" value="Chromosome"/>
</dbReference>
<gene>
    <name evidence="1" type="ORF">A4S02_06995</name>
</gene>
<reference evidence="2" key="1">
    <citation type="submission" date="2016-04" db="EMBL/GenBank/DDBJ databases">
        <authorList>
            <person name="Jeon C.O."/>
            <person name="Cho G.Y."/>
            <person name="Jeong H.I."/>
            <person name="Kim K.H."/>
        </authorList>
    </citation>
    <scope>NUCLEOTIDE SEQUENCE [LARGE SCALE GENOMIC DNA]</scope>
    <source>
        <strain evidence="2">LMG 1590</strain>
    </source>
</reference>
<dbReference type="AlphaFoldDB" id="A0A1D8QW57"/>
<proteinExistence type="predicted"/>